<evidence type="ECO:0000256" key="8">
    <source>
        <dbReference type="RuleBase" id="RU366045"/>
    </source>
</evidence>
<dbReference type="AlphaFoldDB" id="A0A6V8H4R1"/>
<reference evidence="11" key="1">
    <citation type="journal article" date="2015" name="Genome Announc.">
        <title>Draft genome sequence of Talaromyces cellulolyticus strain Y-94, a source of lignocellulosic biomass-degrading enzymes.</title>
        <authorList>
            <person name="Fujii T."/>
            <person name="Koike H."/>
            <person name="Sawayama S."/>
            <person name="Yano S."/>
            <person name="Inoue H."/>
        </authorList>
    </citation>
    <scope>NUCLEOTIDE SEQUENCE [LARGE SCALE GENOMIC DNA]</scope>
    <source>
        <strain evidence="11">Y-94</strain>
    </source>
</reference>
<accession>A0A6V8H4R1</accession>
<dbReference type="EMBL" id="DF933813">
    <property type="protein sequence ID" value="GAM35222.1"/>
    <property type="molecule type" value="Genomic_DNA"/>
</dbReference>
<evidence type="ECO:0000256" key="5">
    <source>
        <dbReference type="ARBA" id="ARBA00023239"/>
    </source>
</evidence>
<evidence type="ECO:0000256" key="6">
    <source>
        <dbReference type="ARBA" id="ARBA00036832"/>
    </source>
</evidence>
<evidence type="ECO:0000259" key="9">
    <source>
        <dbReference type="Pfam" id="PF04909"/>
    </source>
</evidence>
<dbReference type="GO" id="GO:0047596">
    <property type="term" value="F:6-methylsalicylate decarboxylase activity"/>
    <property type="evidence" value="ECO:0007669"/>
    <property type="project" value="UniProtKB-EC"/>
</dbReference>
<keyword evidence="2" id="KW-0479">Metal-binding</keyword>
<organism evidence="10 11">
    <name type="scientific">Talaromyces pinophilus</name>
    <name type="common">Penicillium pinophilum</name>
    <dbReference type="NCBI Taxonomy" id="128442"/>
    <lineage>
        <taxon>Eukaryota</taxon>
        <taxon>Fungi</taxon>
        <taxon>Dikarya</taxon>
        <taxon>Ascomycota</taxon>
        <taxon>Pezizomycotina</taxon>
        <taxon>Eurotiomycetes</taxon>
        <taxon>Eurotiomycetidae</taxon>
        <taxon>Eurotiales</taxon>
        <taxon>Trichocomaceae</taxon>
        <taxon>Talaromyces</taxon>
        <taxon>Talaromyces sect. Talaromyces</taxon>
    </lineage>
</organism>
<feature type="domain" description="Amidohydrolase-related" evidence="9">
    <location>
        <begin position="4"/>
        <end position="243"/>
    </location>
</feature>
<evidence type="ECO:0000256" key="4">
    <source>
        <dbReference type="ARBA" id="ARBA00022833"/>
    </source>
</evidence>
<dbReference type="GO" id="GO:0005829">
    <property type="term" value="C:cytosol"/>
    <property type="evidence" value="ECO:0007669"/>
    <property type="project" value="TreeGrafter"/>
</dbReference>
<keyword evidence="3 8" id="KW-0210">Decarboxylase</keyword>
<proteinExistence type="inferred from homology"/>
<dbReference type="InterPro" id="IPR032466">
    <property type="entry name" value="Metal_Hydrolase"/>
</dbReference>
<dbReference type="Pfam" id="PF04909">
    <property type="entry name" value="Amidohydro_2"/>
    <property type="match status" value="1"/>
</dbReference>
<protein>
    <recommendedName>
        <fullName evidence="7">6-methylsalicylate decarboxylase</fullName>
        <ecNumber evidence="7">4.1.1.52</ecNumber>
    </recommendedName>
</protein>
<dbReference type="PANTHER" id="PTHR21240:SF29">
    <property type="entry name" value="AMIDOHYDROLASE-RELATED DOMAIN-CONTAINING PROTEIN"/>
    <property type="match status" value="1"/>
</dbReference>
<comment type="similarity">
    <text evidence="1">Belongs to the metallo-dependent hydrolases superfamily. ACMSD family.</text>
</comment>
<dbReference type="SUPFAM" id="SSF51556">
    <property type="entry name" value="Metallo-dependent hydrolases"/>
    <property type="match status" value="1"/>
</dbReference>
<dbReference type="InterPro" id="IPR006680">
    <property type="entry name" value="Amidohydro-rel"/>
</dbReference>
<evidence type="ECO:0000256" key="1">
    <source>
        <dbReference type="ARBA" id="ARBA00005871"/>
    </source>
</evidence>
<name>A0A6V8H4R1_TALPI</name>
<dbReference type="GO" id="GO:0019748">
    <property type="term" value="P:secondary metabolic process"/>
    <property type="evidence" value="ECO:0007669"/>
    <property type="project" value="TreeGrafter"/>
</dbReference>
<dbReference type="Gene3D" id="3.20.20.140">
    <property type="entry name" value="Metal-dependent hydrolases"/>
    <property type="match status" value="1"/>
</dbReference>
<evidence type="ECO:0000256" key="7">
    <source>
        <dbReference type="ARBA" id="ARBA00038889"/>
    </source>
</evidence>
<keyword evidence="5 8" id="KW-0456">Lyase</keyword>
<evidence type="ECO:0000313" key="11">
    <source>
        <dbReference type="Proteomes" id="UP000053095"/>
    </source>
</evidence>
<comment type="caution">
    <text evidence="10">The sequence shown here is derived from an EMBL/GenBank/DDBJ whole genome shotgun (WGS) entry which is preliminary data.</text>
</comment>
<dbReference type="PANTHER" id="PTHR21240">
    <property type="entry name" value="2-AMINO-3-CARBOXYLMUCONATE-6-SEMIALDEHYDE DECARBOXYLASE"/>
    <property type="match status" value="1"/>
</dbReference>
<sequence>MCPREINVYCANLRDDDPAGYGFFASLPSPADTTRCKEEIEFALDELKADGVVLFTRYGEGNHYLGHADFHAVWAELNRRKAVVFIHPTHPADTNWVNKNSPQPMYDYPHETTRAAMDLLMNNHLREYPDCKIILSHAGGTLPCLIYRVASILEHTPMTVGKSREELLEDARTFYFDLALSANPITLQALLSFAKPGHILFGTDYPNAPTPGIHYLTQSLEKYDMEEDTRQAIYTGAALQLFPRLTRFYSLED</sequence>
<keyword evidence="4" id="KW-0862">Zinc</keyword>
<comment type="catalytic activity">
    <reaction evidence="6">
        <text>6-methylsalicylate + H(+) = 3-methylphenol + CO2</text>
        <dbReference type="Rhea" id="RHEA:23112"/>
        <dbReference type="ChEBI" id="CHEBI:15378"/>
        <dbReference type="ChEBI" id="CHEBI:16526"/>
        <dbReference type="ChEBI" id="CHEBI:17231"/>
        <dbReference type="ChEBI" id="CHEBI:36658"/>
        <dbReference type="EC" id="4.1.1.52"/>
    </reaction>
    <physiologicalReaction direction="left-to-right" evidence="6">
        <dbReference type="Rhea" id="RHEA:23113"/>
    </physiologicalReaction>
</comment>
<keyword evidence="11" id="KW-1185">Reference proteome</keyword>
<evidence type="ECO:0000256" key="2">
    <source>
        <dbReference type="ARBA" id="ARBA00022723"/>
    </source>
</evidence>
<dbReference type="Proteomes" id="UP000053095">
    <property type="component" value="Unassembled WGS sequence"/>
</dbReference>
<dbReference type="GO" id="GO:0046872">
    <property type="term" value="F:metal ion binding"/>
    <property type="evidence" value="ECO:0007669"/>
    <property type="project" value="UniProtKB-KW"/>
</dbReference>
<dbReference type="GO" id="GO:0016787">
    <property type="term" value="F:hydrolase activity"/>
    <property type="evidence" value="ECO:0007669"/>
    <property type="project" value="UniProtKB-KW"/>
</dbReference>
<evidence type="ECO:0000313" key="10">
    <source>
        <dbReference type="EMBL" id="GAM35222.1"/>
    </source>
</evidence>
<dbReference type="InterPro" id="IPR032465">
    <property type="entry name" value="ACMSD"/>
</dbReference>
<dbReference type="EC" id="4.1.1.52" evidence="7"/>
<evidence type="ECO:0000256" key="3">
    <source>
        <dbReference type="ARBA" id="ARBA00022793"/>
    </source>
</evidence>
<gene>
    <name evidence="10" type="ORF">TCE0_017f03388</name>
</gene>